<name>A0A6U3U2M9_9STRA</name>
<evidence type="ECO:0008006" key="2">
    <source>
        <dbReference type="Google" id="ProtNLM"/>
    </source>
</evidence>
<dbReference type="EMBL" id="HBNS01002379">
    <property type="protein sequence ID" value="CAE4581763.1"/>
    <property type="molecule type" value="Transcribed_RNA"/>
</dbReference>
<sequence length="357" mass="41184">MKTRIALRRRHYAFGAFATMTAIASRLLRESPMDLIENTESMLVNSGGDQRTFYEYVSDNLANVTDYPLKEEDTPVYWHIHKSGGTSMKDYYACMGLVEASEMGVIRHSDSEPELQVHDREGTYYVNVDVSRKEGSVRAKRLGLAKSGLADIFYTQFQFAAKLLFTPEYRGRVFTLLRHPVERSVSMFYYKQIASWENPRIYRPDLDGMNIGAWLKRGDFQDDVEAMYGNFMVARLVGGGPHNIDLTNDDLELAKDILRQKVLVGLITQIEESVNRFDKYFGWTLRQEEHPECFERFIRQGENINEHEHVQEGSDTWNKLAELAKYDVQLYEYALQLFDEQGKNLFGNDGATIDIGQ</sequence>
<dbReference type="InterPro" id="IPR053259">
    <property type="entry name" value="Golvesin-related_Golgi"/>
</dbReference>
<organism evidence="1">
    <name type="scientific">Ditylum brightwellii</name>
    <dbReference type="NCBI Taxonomy" id="49249"/>
    <lineage>
        <taxon>Eukaryota</taxon>
        <taxon>Sar</taxon>
        <taxon>Stramenopiles</taxon>
        <taxon>Ochrophyta</taxon>
        <taxon>Bacillariophyta</taxon>
        <taxon>Mediophyceae</taxon>
        <taxon>Lithodesmiophycidae</taxon>
        <taxon>Lithodesmiales</taxon>
        <taxon>Lithodesmiaceae</taxon>
        <taxon>Ditylum</taxon>
    </lineage>
</organism>
<dbReference type="AlphaFoldDB" id="A0A6U3U2M9"/>
<dbReference type="PANTHER" id="PTHR32301">
    <property type="entry name" value="COUNTIN RECEPTOR CNR3-RELATED"/>
    <property type="match status" value="1"/>
</dbReference>
<proteinExistence type="predicted"/>
<dbReference type="InterPro" id="IPR027417">
    <property type="entry name" value="P-loop_NTPase"/>
</dbReference>
<evidence type="ECO:0000313" key="1">
    <source>
        <dbReference type="EMBL" id="CAE4581763.1"/>
    </source>
</evidence>
<accession>A0A6U3U2M9</accession>
<dbReference type="Gene3D" id="3.40.50.300">
    <property type="entry name" value="P-loop containing nucleotide triphosphate hydrolases"/>
    <property type="match status" value="1"/>
</dbReference>
<gene>
    <name evidence="1" type="ORF">DBRI00130_LOCUS1913</name>
</gene>
<reference evidence="1" key="1">
    <citation type="submission" date="2021-01" db="EMBL/GenBank/DDBJ databases">
        <authorList>
            <person name="Corre E."/>
            <person name="Pelletier E."/>
            <person name="Niang G."/>
            <person name="Scheremetjew M."/>
            <person name="Finn R."/>
            <person name="Kale V."/>
            <person name="Holt S."/>
            <person name="Cochrane G."/>
            <person name="Meng A."/>
            <person name="Brown T."/>
            <person name="Cohen L."/>
        </authorList>
    </citation>
    <scope>NUCLEOTIDE SEQUENCE</scope>
    <source>
        <strain evidence="1">GSO104</strain>
    </source>
</reference>
<protein>
    <recommendedName>
        <fullName evidence="2">Sulfotransferase domain-containing protein</fullName>
    </recommendedName>
</protein>
<dbReference type="PANTHER" id="PTHR32301:SF6">
    <property type="entry name" value="GOLVESIN-RELATED"/>
    <property type="match status" value="1"/>
</dbReference>